<protein>
    <submittedName>
        <fullName evidence="6">Uncharacterized protein</fullName>
    </submittedName>
</protein>
<dbReference type="GO" id="GO:0022857">
    <property type="term" value="F:transmembrane transporter activity"/>
    <property type="evidence" value="ECO:0007669"/>
    <property type="project" value="InterPro"/>
</dbReference>
<dbReference type="PANTHER" id="PTHR24064">
    <property type="entry name" value="SOLUTE CARRIER FAMILY 22 MEMBER"/>
    <property type="match status" value="1"/>
</dbReference>
<dbReference type="InterPro" id="IPR036259">
    <property type="entry name" value="MFS_trans_sf"/>
</dbReference>
<sequence>MEICDVSQRNYVGALYLLPWAFGCMVLPGIAYLVRPWRQQQVAHAFLCFITLLYWLLPESPRWLIFKGRHAEALGILKKAARINKRRLPSEEVLLAAMRNITHKV</sequence>
<evidence type="ECO:0000256" key="2">
    <source>
        <dbReference type="ARBA" id="ARBA00022692"/>
    </source>
</evidence>
<evidence type="ECO:0000256" key="4">
    <source>
        <dbReference type="ARBA" id="ARBA00023136"/>
    </source>
</evidence>
<gene>
    <name evidence="6" type="ORF">O3P69_005262</name>
</gene>
<dbReference type="Proteomes" id="UP001487740">
    <property type="component" value="Unassembled WGS sequence"/>
</dbReference>
<evidence type="ECO:0000256" key="1">
    <source>
        <dbReference type="ARBA" id="ARBA00004141"/>
    </source>
</evidence>
<dbReference type="Gene3D" id="1.20.1250.20">
    <property type="entry name" value="MFS general substrate transporter like domains"/>
    <property type="match status" value="1"/>
</dbReference>
<keyword evidence="4 5" id="KW-0472">Membrane</keyword>
<keyword evidence="7" id="KW-1185">Reference proteome</keyword>
<keyword evidence="3 5" id="KW-1133">Transmembrane helix</keyword>
<dbReference type="GO" id="GO:0016020">
    <property type="term" value="C:membrane"/>
    <property type="evidence" value="ECO:0007669"/>
    <property type="project" value="UniProtKB-SubCell"/>
</dbReference>
<organism evidence="6 7">
    <name type="scientific">Scylla paramamosain</name>
    <name type="common">Mud crab</name>
    <dbReference type="NCBI Taxonomy" id="85552"/>
    <lineage>
        <taxon>Eukaryota</taxon>
        <taxon>Metazoa</taxon>
        <taxon>Ecdysozoa</taxon>
        <taxon>Arthropoda</taxon>
        <taxon>Crustacea</taxon>
        <taxon>Multicrustacea</taxon>
        <taxon>Malacostraca</taxon>
        <taxon>Eumalacostraca</taxon>
        <taxon>Eucarida</taxon>
        <taxon>Decapoda</taxon>
        <taxon>Pleocyemata</taxon>
        <taxon>Brachyura</taxon>
        <taxon>Eubrachyura</taxon>
        <taxon>Portunoidea</taxon>
        <taxon>Portunidae</taxon>
        <taxon>Portuninae</taxon>
        <taxon>Scylla</taxon>
    </lineage>
</organism>
<comment type="subcellular location">
    <subcellularLocation>
        <location evidence="1">Membrane</location>
        <topology evidence="1">Multi-pass membrane protein</topology>
    </subcellularLocation>
</comment>
<dbReference type="SUPFAM" id="SSF103473">
    <property type="entry name" value="MFS general substrate transporter"/>
    <property type="match status" value="1"/>
</dbReference>
<accession>A0AAW0U8H3</accession>
<evidence type="ECO:0000256" key="3">
    <source>
        <dbReference type="ARBA" id="ARBA00022989"/>
    </source>
</evidence>
<dbReference type="InterPro" id="IPR005828">
    <property type="entry name" value="MFS_sugar_transport-like"/>
</dbReference>
<proteinExistence type="predicted"/>
<evidence type="ECO:0000313" key="6">
    <source>
        <dbReference type="EMBL" id="KAK8396046.1"/>
    </source>
</evidence>
<evidence type="ECO:0000313" key="7">
    <source>
        <dbReference type="Proteomes" id="UP001487740"/>
    </source>
</evidence>
<evidence type="ECO:0000256" key="5">
    <source>
        <dbReference type="SAM" id="Phobius"/>
    </source>
</evidence>
<feature type="transmembrane region" description="Helical" evidence="5">
    <location>
        <begin position="40"/>
        <end position="57"/>
    </location>
</feature>
<name>A0AAW0U8H3_SCYPA</name>
<comment type="caution">
    <text evidence="6">The sequence shown here is derived from an EMBL/GenBank/DDBJ whole genome shotgun (WGS) entry which is preliminary data.</text>
</comment>
<reference evidence="6 7" key="1">
    <citation type="submission" date="2023-03" db="EMBL/GenBank/DDBJ databases">
        <title>High-quality genome of Scylla paramamosain provides insights in environmental adaptation.</title>
        <authorList>
            <person name="Zhang L."/>
        </authorList>
    </citation>
    <scope>NUCLEOTIDE SEQUENCE [LARGE SCALE GENOMIC DNA]</scope>
    <source>
        <strain evidence="6">LZ_2023a</strain>
        <tissue evidence="6">Muscle</tissue>
    </source>
</reference>
<dbReference type="AlphaFoldDB" id="A0AAW0U8H3"/>
<feature type="transmembrane region" description="Helical" evidence="5">
    <location>
        <begin position="12"/>
        <end position="34"/>
    </location>
</feature>
<keyword evidence="2 5" id="KW-0812">Transmembrane</keyword>
<dbReference type="EMBL" id="JARAKH010000016">
    <property type="protein sequence ID" value="KAK8396046.1"/>
    <property type="molecule type" value="Genomic_DNA"/>
</dbReference>
<dbReference type="Pfam" id="PF00083">
    <property type="entry name" value="Sugar_tr"/>
    <property type="match status" value="1"/>
</dbReference>